<feature type="transmembrane region" description="Helical" evidence="1">
    <location>
        <begin position="6"/>
        <end position="29"/>
    </location>
</feature>
<evidence type="ECO:0000313" key="2">
    <source>
        <dbReference type="EMBL" id="CCB79504.1"/>
    </source>
</evidence>
<organism evidence="2 3">
    <name type="scientific">Helicobacter bizzozeronii (strain CIII-1)</name>
    <dbReference type="NCBI Taxonomy" id="1002804"/>
    <lineage>
        <taxon>Bacteria</taxon>
        <taxon>Pseudomonadati</taxon>
        <taxon>Campylobacterota</taxon>
        <taxon>Epsilonproteobacteria</taxon>
        <taxon>Campylobacterales</taxon>
        <taxon>Helicobacteraceae</taxon>
        <taxon>Helicobacter</taxon>
    </lineage>
</organism>
<keyword evidence="1" id="KW-0472">Membrane</keyword>
<dbReference type="KEGG" id="hbi:HBZC1_05180"/>
<dbReference type="EMBL" id="FR871757">
    <property type="protein sequence ID" value="CCB79504.1"/>
    <property type="molecule type" value="Genomic_DNA"/>
</dbReference>
<dbReference type="HOGENOM" id="CLU_155797_0_0_7"/>
<gene>
    <name evidence="2" type="ordered locus">HBZC1_05180</name>
</gene>
<name>F8KRV7_HELBC</name>
<dbReference type="AlphaFoldDB" id="F8KRV7"/>
<keyword evidence="1" id="KW-1133">Transmembrane helix</keyword>
<dbReference type="Proteomes" id="UP000008387">
    <property type="component" value="Chromosome"/>
</dbReference>
<dbReference type="STRING" id="1002804.HBZC1_05180"/>
<accession>F8KRV7</accession>
<reference evidence="2 3" key="1">
    <citation type="journal article" date="2011" name="J. Bacteriol.">
        <title>Genome sequence of Helicobacter bizzozeronii strain CIII-1, an isolate from human gastric mucosa.</title>
        <authorList>
            <person name="Schott T."/>
            <person name="Rossi M."/>
            <person name="Hanninen M.L."/>
        </authorList>
    </citation>
    <scope>NUCLEOTIDE SEQUENCE [LARGE SCALE GENOMIC DNA]</scope>
    <source>
        <strain evidence="2 3">CIII-1</strain>
    </source>
</reference>
<keyword evidence="3" id="KW-1185">Reference proteome</keyword>
<dbReference type="RefSeq" id="WP_013889986.1">
    <property type="nucleotide sequence ID" value="NC_015674.1"/>
</dbReference>
<keyword evidence="1" id="KW-0812">Transmembrane</keyword>
<evidence type="ECO:0000256" key="1">
    <source>
        <dbReference type="SAM" id="Phobius"/>
    </source>
</evidence>
<proteinExistence type="predicted"/>
<sequence length="132" mass="15238">MYDLWFYGFYWVAGFLLAFPVLIIGFVYTHLKPPPPPPKIPTLKELNQAFKDIQDKEGYDAILQDFIRYYQVLPKGTKEGDWLEFVGKLAESEFLDLDSSIKFGQDLEDVNPKLQKAIANTIGLALKYKKKD</sequence>
<evidence type="ECO:0000313" key="3">
    <source>
        <dbReference type="Proteomes" id="UP000008387"/>
    </source>
</evidence>
<protein>
    <submittedName>
        <fullName evidence="2">Uncharacterized protein</fullName>
    </submittedName>
</protein>